<name>A0A9W8ZCB0_9PLEO</name>
<dbReference type="EMBL" id="JAPEVA010000053">
    <property type="protein sequence ID" value="KAJ4403235.1"/>
    <property type="molecule type" value="Genomic_DNA"/>
</dbReference>
<keyword evidence="4" id="KW-1185">Reference proteome</keyword>
<evidence type="ECO:0000256" key="1">
    <source>
        <dbReference type="SAM" id="MobiDB-lite"/>
    </source>
</evidence>
<protein>
    <recommendedName>
        <fullName evidence="5">Glycosyltransferase 2</fullName>
    </recommendedName>
</protein>
<dbReference type="PANTHER" id="PTHR33604">
    <property type="entry name" value="OSJNBA0004B13.7 PROTEIN"/>
    <property type="match status" value="1"/>
</dbReference>
<accession>A0A9W8ZCB0</accession>
<feature type="region of interest" description="Disordered" evidence="1">
    <location>
        <begin position="587"/>
        <end position="611"/>
    </location>
</feature>
<evidence type="ECO:0008006" key="5">
    <source>
        <dbReference type="Google" id="ProtNLM"/>
    </source>
</evidence>
<evidence type="ECO:0000313" key="3">
    <source>
        <dbReference type="EMBL" id="KAJ4403235.1"/>
    </source>
</evidence>
<keyword evidence="2" id="KW-1133">Transmembrane helix</keyword>
<dbReference type="PANTHER" id="PTHR33604:SF3">
    <property type="entry name" value="OSJNBA0004B13.7 PROTEIN"/>
    <property type="match status" value="1"/>
</dbReference>
<dbReference type="AlphaFoldDB" id="A0A9W8ZCB0"/>
<dbReference type="Proteomes" id="UP001140510">
    <property type="component" value="Unassembled WGS sequence"/>
</dbReference>
<keyword evidence="2" id="KW-0472">Membrane</keyword>
<sequence>MLGARKDILLMQGGVVRGSMINKYRPPDVELGKKDDDHKFKPARRSGFPLRWRRKRILVVVLGLIVFSVFMHYTGSSSGEKQSVRANPFAYAPPSRDPAHDTGSRWNEIQEPTGAPPGMRSPSKGEATPQTFSGAFKFYRLARSLRGASHTDGYRKINRNVLFAASSLASASTLIPLACEMSRWNRNWVHLAFLGRADIPLDDILAINGVDPEKCRVLWHDARPDYSEWSTEERAQGAVQSALTHIQSFLHPQVAVVDDEGSEDAFFTAAVRNRTDAFGMPRIEVPVGKSEDYTWLTRLDAGSLSAWHTPTVDILVQVPADSSGVLHLLKSLKEADYAGLGHPRITLDLPPALDPTVQRVLESFVWPHTRHAASENQLVLRRRLANHRATQESTAIAFTESFYPANRDAHVLVLDPAAVVAPGYFHYVKYVLLEYRYASSGDDSSSVMGVSLELPSLLVDGKTALTPPGRRDMHAAQYTALANPSDETASGEAVPFAMQAPNAHAALFFADAWSEWHSFLSERVSMHQHRKSKGKGATRVKLVSESMPSWAEYMLEFMRARGYFLLYPGTTGREKLVSVHSEMVRAPEEFNPSPSSNNGDDDSPKPEDLDAPFLRAASPASASKLPEPPLLRHAQPLHRTLPFDGDLPEVEHLPKLLYNGHKMDPSSIAVVAAKYRKQFMEEVGGCTVPKGKRRKAVQGSAGDLFCFGDEGMEEWEDDWVLAGELAKGSPVAAKADAVQGVGTAAAAASIEEAVAMTTSLVPRSTLVPTPAKKLPGGVHDI</sequence>
<keyword evidence="2" id="KW-0812">Transmembrane</keyword>
<evidence type="ECO:0000313" key="4">
    <source>
        <dbReference type="Proteomes" id="UP001140510"/>
    </source>
</evidence>
<reference evidence="3" key="1">
    <citation type="submission" date="2022-10" db="EMBL/GenBank/DDBJ databases">
        <title>Tapping the CABI collections for fungal endophytes: first genome assemblies for Collariella, Neodidymelliopsis, Ascochyta clinopodiicola, Didymella pomorum, Didymosphaeria variabile, Neocosmospora piperis and Neocucurbitaria cava.</title>
        <authorList>
            <person name="Hill R."/>
        </authorList>
    </citation>
    <scope>NUCLEOTIDE SEQUENCE</scope>
    <source>
        <strain evidence="3">IMI 355091</strain>
    </source>
</reference>
<dbReference type="OrthoDB" id="5397682at2759"/>
<organism evidence="3 4">
    <name type="scientific">Didymella pomorum</name>
    <dbReference type="NCBI Taxonomy" id="749634"/>
    <lineage>
        <taxon>Eukaryota</taxon>
        <taxon>Fungi</taxon>
        <taxon>Dikarya</taxon>
        <taxon>Ascomycota</taxon>
        <taxon>Pezizomycotina</taxon>
        <taxon>Dothideomycetes</taxon>
        <taxon>Pleosporomycetidae</taxon>
        <taxon>Pleosporales</taxon>
        <taxon>Pleosporineae</taxon>
        <taxon>Didymellaceae</taxon>
        <taxon>Didymella</taxon>
    </lineage>
</organism>
<comment type="caution">
    <text evidence="3">The sequence shown here is derived from an EMBL/GenBank/DDBJ whole genome shotgun (WGS) entry which is preliminary data.</text>
</comment>
<feature type="region of interest" description="Disordered" evidence="1">
    <location>
        <begin position="77"/>
        <end position="128"/>
    </location>
</feature>
<gene>
    <name evidence="3" type="ORF">N0V91_006638</name>
</gene>
<feature type="transmembrane region" description="Helical" evidence="2">
    <location>
        <begin position="57"/>
        <end position="75"/>
    </location>
</feature>
<proteinExistence type="predicted"/>
<evidence type="ECO:0000256" key="2">
    <source>
        <dbReference type="SAM" id="Phobius"/>
    </source>
</evidence>